<evidence type="ECO:0000256" key="2">
    <source>
        <dbReference type="ARBA" id="ARBA00022705"/>
    </source>
</evidence>
<dbReference type="HAMAP" id="MF_01587">
    <property type="entry name" value="DNA_ligase_B"/>
    <property type="match status" value="1"/>
</dbReference>
<dbReference type="PIRSF" id="PIRSF001604">
    <property type="entry name" value="LigA"/>
    <property type="match status" value="1"/>
</dbReference>
<dbReference type="SUPFAM" id="SSF56091">
    <property type="entry name" value="DNA ligase/mRNA capping enzyme, catalytic domain"/>
    <property type="match status" value="1"/>
</dbReference>
<dbReference type="InterPro" id="IPR001679">
    <property type="entry name" value="DNA_ligase"/>
</dbReference>
<feature type="chain" id="PRO_5028893410" description="DNA ligase B" evidence="8">
    <location>
        <begin position="20"/>
        <end position="560"/>
    </location>
</feature>
<dbReference type="InterPro" id="IPR004150">
    <property type="entry name" value="NAD_DNA_ligase_OB"/>
</dbReference>
<dbReference type="Gene3D" id="1.10.150.20">
    <property type="entry name" value="5' to 3' exonuclease, C-terminal subdomain"/>
    <property type="match status" value="2"/>
</dbReference>
<dbReference type="Gene3D" id="3.30.470.30">
    <property type="entry name" value="DNA ligase/mRNA capping enzyme"/>
    <property type="match status" value="1"/>
</dbReference>
<protein>
    <recommendedName>
        <fullName evidence="7">DNA ligase B</fullName>
        <ecNumber evidence="7">6.5.1.2</ecNumber>
    </recommendedName>
    <alternativeName>
        <fullName evidence="7">Polydeoxyribonucleotide synthase [NAD(+)] B</fullName>
    </alternativeName>
</protein>
<dbReference type="PANTHER" id="PTHR47810">
    <property type="entry name" value="DNA LIGASE"/>
    <property type="match status" value="1"/>
</dbReference>
<dbReference type="InterPro" id="IPR033136">
    <property type="entry name" value="DNA_ligase_CS"/>
</dbReference>
<dbReference type="Gene3D" id="1.10.287.610">
    <property type="entry name" value="Helix hairpin bin"/>
    <property type="match status" value="1"/>
</dbReference>
<evidence type="ECO:0000313" key="10">
    <source>
        <dbReference type="EMBL" id="QKZ07209.1"/>
    </source>
</evidence>
<dbReference type="InterPro" id="IPR010994">
    <property type="entry name" value="RuvA_2-like"/>
</dbReference>
<comment type="similarity">
    <text evidence="7">Belongs to the NAD-dependent DNA ligase family. LigB subfamily.</text>
</comment>
<evidence type="ECO:0000256" key="1">
    <source>
        <dbReference type="ARBA" id="ARBA00022598"/>
    </source>
</evidence>
<dbReference type="InterPro" id="IPR012340">
    <property type="entry name" value="NA-bd_OB-fold"/>
</dbReference>
<evidence type="ECO:0000259" key="9">
    <source>
        <dbReference type="SMART" id="SM00532"/>
    </source>
</evidence>
<dbReference type="GO" id="GO:0006281">
    <property type="term" value="P:DNA repair"/>
    <property type="evidence" value="ECO:0007669"/>
    <property type="project" value="UniProtKB-KW"/>
</dbReference>
<evidence type="ECO:0000256" key="3">
    <source>
        <dbReference type="ARBA" id="ARBA00022763"/>
    </source>
</evidence>
<dbReference type="EC" id="6.5.1.2" evidence="7"/>
<dbReference type="Gene3D" id="2.40.50.140">
    <property type="entry name" value="Nucleic acid-binding proteins"/>
    <property type="match status" value="1"/>
</dbReference>
<evidence type="ECO:0000313" key="11">
    <source>
        <dbReference type="Proteomes" id="UP000509568"/>
    </source>
</evidence>
<dbReference type="Proteomes" id="UP000509568">
    <property type="component" value="Chromosome"/>
</dbReference>
<feature type="signal peptide" evidence="8">
    <location>
        <begin position="1"/>
        <end position="19"/>
    </location>
</feature>
<dbReference type="PANTHER" id="PTHR47810:SF1">
    <property type="entry name" value="DNA LIGASE B"/>
    <property type="match status" value="1"/>
</dbReference>
<keyword evidence="1 7" id="KW-0436">Ligase</keyword>
<keyword evidence="2 7" id="KW-0235">DNA replication</keyword>
<dbReference type="SUPFAM" id="SSF50249">
    <property type="entry name" value="Nucleic acid-binding proteins"/>
    <property type="match status" value="1"/>
</dbReference>
<keyword evidence="5 7" id="KW-0234">DNA repair</keyword>
<dbReference type="RefSeq" id="WP_176572156.1">
    <property type="nucleotide sequence ID" value="NZ_CP056030.1"/>
</dbReference>
<dbReference type="SUPFAM" id="SSF47781">
    <property type="entry name" value="RuvA domain 2-like"/>
    <property type="match status" value="1"/>
</dbReference>
<evidence type="ECO:0000256" key="7">
    <source>
        <dbReference type="HAMAP-Rule" id="MF_01587"/>
    </source>
</evidence>
<gene>
    <name evidence="7 10" type="primary">ligB</name>
    <name evidence="10" type="ORF">HWQ56_26885</name>
</gene>
<feature type="active site" description="N6-AMP-lysine intermediate" evidence="7">
    <location>
        <position position="126"/>
    </location>
</feature>
<accession>A0A7D5H8Z6</accession>
<reference evidence="10 11" key="1">
    <citation type="submission" date="2020-06" db="EMBL/GenBank/DDBJ databases">
        <title>Pseudomonas eucalypticola sp. nov., an endophyte of Eucalyptus dunnii leaves with biocontrol ability of eucalyptus leaf blight.</title>
        <authorList>
            <person name="Liu Y."/>
            <person name="Song Z."/>
            <person name="Zeng H."/>
            <person name="Lu M."/>
            <person name="Wang X."/>
            <person name="Lian X."/>
            <person name="Zhang Q."/>
        </authorList>
    </citation>
    <scope>NUCLEOTIDE SEQUENCE [LARGE SCALE GENOMIC DNA]</scope>
    <source>
        <strain evidence="10 11">NP-1</strain>
    </source>
</reference>
<dbReference type="GO" id="GO:0006260">
    <property type="term" value="P:DNA replication"/>
    <property type="evidence" value="ECO:0007669"/>
    <property type="project" value="UniProtKB-KW"/>
</dbReference>
<dbReference type="InterPro" id="IPR020923">
    <property type="entry name" value="DNA_ligase_B"/>
</dbReference>
<dbReference type="SMART" id="SM00532">
    <property type="entry name" value="LIGANc"/>
    <property type="match status" value="1"/>
</dbReference>
<evidence type="ECO:0000256" key="6">
    <source>
        <dbReference type="ARBA" id="ARBA00034005"/>
    </source>
</evidence>
<dbReference type="PROSITE" id="PS01056">
    <property type="entry name" value="DNA_LIGASE_N2"/>
    <property type="match status" value="1"/>
</dbReference>
<evidence type="ECO:0000256" key="5">
    <source>
        <dbReference type="ARBA" id="ARBA00023204"/>
    </source>
</evidence>
<keyword evidence="11" id="KW-1185">Reference proteome</keyword>
<dbReference type="Pfam" id="PF01653">
    <property type="entry name" value="DNA_ligase_aden"/>
    <property type="match status" value="1"/>
</dbReference>
<dbReference type="NCBIfam" id="NF005987">
    <property type="entry name" value="PRK08097.1"/>
    <property type="match status" value="1"/>
</dbReference>
<keyword evidence="3 7" id="KW-0227">DNA damage</keyword>
<comment type="catalytic activity">
    <reaction evidence="6 7">
        <text>NAD(+) + (deoxyribonucleotide)n-3'-hydroxyl + 5'-phospho-(deoxyribonucleotide)m = (deoxyribonucleotide)n+m + AMP + beta-nicotinamide D-nucleotide.</text>
        <dbReference type="EC" id="6.5.1.2"/>
    </reaction>
</comment>
<keyword evidence="8" id="KW-0732">Signal</keyword>
<dbReference type="InterPro" id="IPR013839">
    <property type="entry name" value="DNAligase_adenylation"/>
</dbReference>
<proteinExistence type="inferred from homology"/>
<comment type="function">
    <text evidence="7">Catalyzes the formation of phosphodiester linkages between 5'-phosphoryl and 3'-hydroxyl groups in double-stranded DNA using NAD as a coenzyme and as the energy source for the reaction.</text>
</comment>
<keyword evidence="4 7" id="KW-0520">NAD</keyword>
<evidence type="ECO:0000256" key="4">
    <source>
        <dbReference type="ARBA" id="ARBA00023027"/>
    </source>
</evidence>
<feature type="domain" description="NAD-dependent DNA ligase N-terminal" evidence="9">
    <location>
        <begin position="29"/>
        <end position="428"/>
    </location>
</feature>
<organism evidence="10 11">
    <name type="scientific">Pseudomonas eucalypticola</name>
    <dbReference type="NCBI Taxonomy" id="2599595"/>
    <lineage>
        <taxon>Bacteria</taxon>
        <taxon>Pseudomonadati</taxon>
        <taxon>Pseudomonadota</taxon>
        <taxon>Gammaproteobacteria</taxon>
        <taxon>Pseudomonadales</taxon>
        <taxon>Pseudomonadaceae</taxon>
        <taxon>Pseudomonas</taxon>
    </lineage>
</organism>
<dbReference type="GO" id="GO:0003911">
    <property type="term" value="F:DNA ligase (NAD+) activity"/>
    <property type="evidence" value="ECO:0007669"/>
    <property type="project" value="UniProtKB-UniRule"/>
</dbReference>
<dbReference type="AlphaFoldDB" id="A0A7D5H8Z6"/>
<dbReference type="Pfam" id="PF03120">
    <property type="entry name" value="OB_DNA_ligase"/>
    <property type="match status" value="1"/>
</dbReference>
<evidence type="ECO:0000256" key="8">
    <source>
        <dbReference type="SAM" id="SignalP"/>
    </source>
</evidence>
<dbReference type="InterPro" id="IPR050326">
    <property type="entry name" value="NAD_dep_DNA_ligaseB"/>
</dbReference>
<dbReference type="InterPro" id="IPR013840">
    <property type="entry name" value="DNAligase_N"/>
</dbReference>
<sequence length="560" mass="61754">MNPTLMLLGALLAPALATAESCPDWNPAHATLQLTALQAQLAEWDTQYHRDGISAIADELYDQARVRLDHWQQCFPAAGSANAQPLESARGTVSHPIAHTGVGKHAELATVADWLRHKADVWVQPKVDGVAVTVVYRQGRLHQVISRGDGEQGHDWTANARSIPAVPQALPKPVDLILQGELYWRYDGHVQARDGSDNARGKVAGLMARKQLDVADGANIGLFAWDWPEGPPTLPERLAGLAALGFDLPTRYSQPIIDADQASHWRNHWYTTPLPFASDGLILRLSQRPPASRWQARVPYWIAAWKYPYAQALAHVREVTFSIGRSGRITPVLELHPVRLDDRTVRRVSVGSLERWRALDILPGDQVAVQLAGLTIPRLGEVVWRSPDRQPLATPAAADYHALSCWRPTEGCEAQFRARLTWLGSKQGLNMAHVGAATWERLIQAGKVNDLASWLLLDEQALADVPQLGMRSRTRLLESFQAARRHGLQAWLKALGAPAVGPLSAAQTWEQLAARSLEQWQAQPGIGTTRATQLFEFFRHPEVLAVANRLRTVGIAGFTG</sequence>
<dbReference type="EMBL" id="CP056030">
    <property type="protein sequence ID" value="QKZ07209.1"/>
    <property type="molecule type" value="Genomic_DNA"/>
</dbReference>
<dbReference type="KEGG" id="pez:HWQ56_26885"/>
<name>A0A7D5H8Z6_9PSED</name>